<keyword evidence="9 14" id="KW-0418">Kinase</keyword>
<evidence type="ECO:0000313" key="14">
    <source>
        <dbReference type="EMBL" id="AIV03453.1"/>
    </source>
</evidence>
<dbReference type="SMART" id="SM00072">
    <property type="entry name" value="GuKc"/>
    <property type="match status" value="1"/>
</dbReference>
<evidence type="ECO:0000256" key="9">
    <source>
        <dbReference type="ARBA" id="ARBA00022777"/>
    </source>
</evidence>
<proteinExistence type="inferred from homology"/>
<keyword evidence="8" id="KW-0547">Nucleotide-binding</keyword>
<evidence type="ECO:0000256" key="11">
    <source>
        <dbReference type="ARBA" id="ARBA00030128"/>
    </source>
</evidence>
<dbReference type="InterPro" id="IPR027417">
    <property type="entry name" value="P-loop_NTPase"/>
</dbReference>
<dbReference type="SUPFAM" id="SSF52540">
    <property type="entry name" value="P-loop containing nucleoside triphosphate hydrolases"/>
    <property type="match status" value="1"/>
</dbReference>
<dbReference type="eggNOG" id="COG0194">
    <property type="taxonomic scope" value="Bacteria"/>
</dbReference>
<evidence type="ECO:0000256" key="2">
    <source>
        <dbReference type="ARBA" id="ARBA00004496"/>
    </source>
</evidence>
<dbReference type="InterPro" id="IPR020590">
    <property type="entry name" value="Guanylate_kinase_CS"/>
</dbReference>
<dbReference type="PANTHER" id="PTHR23117">
    <property type="entry name" value="GUANYLATE KINASE-RELATED"/>
    <property type="match status" value="1"/>
</dbReference>
<reference evidence="14 15" key="1">
    <citation type="journal article" date="2014" name="PLoS ONE">
        <title>An emerging Mycoplasma associated with trichomoniasis, vaginal infection and disease.</title>
        <authorList>
            <consortium name="Vaginal Microbiome Consortium"/>
            <person name="Fettweis J.M."/>
            <person name="Serrano M.G."/>
            <person name="Huang B."/>
            <person name="Brooks J.P."/>
            <person name="Glascock A.L."/>
            <person name="Sheth N.U."/>
            <person name="Strauss J.F.III."/>
            <person name="Jefferson K.K."/>
            <person name="Buck G.A."/>
        </authorList>
    </citation>
    <scope>NUCLEOTIDE SEQUENCE [LARGE SCALE GENOMIC DNA]</scope>
    <source>
        <strain evidence="14 15">VCU_M1</strain>
    </source>
</reference>
<dbReference type="CDD" id="cd00071">
    <property type="entry name" value="GMPK"/>
    <property type="match status" value="1"/>
</dbReference>
<organism evidence="14 15">
    <name type="scientific">Candidatus Malacoplasma girerdii</name>
    <dbReference type="NCBI Taxonomy" id="1318617"/>
    <lineage>
        <taxon>Bacteria</taxon>
        <taxon>Bacillati</taxon>
        <taxon>Mycoplasmatota</taxon>
        <taxon>Mycoplasmoidales</taxon>
        <taxon>Mycoplasmoidaceae</taxon>
        <taxon>Malacoplasma</taxon>
    </lineage>
</organism>
<dbReference type="GO" id="GO:0005524">
    <property type="term" value="F:ATP binding"/>
    <property type="evidence" value="ECO:0007669"/>
    <property type="project" value="UniProtKB-KW"/>
</dbReference>
<dbReference type="PROSITE" id="PS50052">
    <property type="entry name" value="GUANYLATE_KINASE_2"/>
    <property type="match status" value="1"/>
</dbReference>
<gene>
    <name evidence="14" type="primary">gmk</name>
    <name evidence="14" type="ORF">MGM1_0660</name>
</gene>
<protein>
    <recommendedName>
        <fullName evidence="5">Guanylate kinase</fullName>
        <ecNumber evidence="4">2.7.4.8</ecNumber>
    </recommendedName>
    <alternativeName>
        <fullName evidence="11">GMP kinase</fullName>
    </alternativeName>
</protein>
<sequence length="202" mass="23328">MNKQKKGILFLLTGPSGVGKKTIWQPLINLPELKLVFSVSCTTRNKRPNEIEGVDYFFKTKEEFEKMIKNNGLLEYATYANNYYGTPKSFVDQVRKEGKNILLELEPQGGLNIIKMFKENKDSNFVSIFIAPENIDVLKERLLERSTESIDVITQRIKQAEWEIQQATAYQHMIINKTGCQKETTDTLYNIIIDAIRKNKSK</sequence>
<keyword evidence="10" id="KW-0067">ATP-binding</keyword>
<dbReference type="FunFam" id="3.30.63.10:FF:000005">
    <property type="entry name" value="Guanylate kinase"/>
    <property type="match status" value="1"/>
</dbReference>
<dbReference type="PANTHER" id="PTHR23117:SF13">
    <property type="entry name" value="GUANYLATE KINASE"/>
    <property type="match status" value="1"/>
</dbReference>
<evidence type="ECO:0000313" key="15">
    <source>
        <dbReference type="Proteomes" id="UP000030066"/>
    </source>
</evidence>
<evidence type="ECO:0000256" key="8">
    <source>
        <dbReference type="ARBA" id="ARBA00022741"/>
    </source>
</evidence>
<comment type="similarity">
    <text evidence="3">Belongs to the guanylate kinase family.</text>
</comment>
<feature type="domain" description="Guanylate kinase-like" evidence="13">
    <location>
        <begin position="7"/>
        <end position="197"/>
    </location>
</feature>
<dbReference type="STRING" id="1318617.MGM1_0660"/>
<name>A0A097SS79_9BACT</name>
<evidence type="ECO:0000256" key="5">
    <source>
        <dbReference type="ARBA" id="ARBA00016296"/>
    </source>
</evidence>
<dbReference type="InterPro" id="IPR008144">
    <property type="entry name" value="Guanylate_kin-like_dom"/>
</dbReference>
<dbReference type="Gene3D" id="3.30.63.10">
    <property type="entry name" value="Guanylate Kinase phosphate binding domain"/>
    <property type="match status" value="1"/>
</dbReference>
<dbReference type="GO" id="GO:0004385">
    <property type="term" value="F:GMP kinase activity"/>
    <property type="evidence" value="ECO:0007669"/>
    <property type="project" value="UniProtKB-EC"/>
</dbReference>
<dbReference type="PROSITE" id="PS00856">
    <property type="entry name" value="GUANYLATE_KINASE_1"/>
    <property type="match status" value="1"/>
</dbReference>
<evidence type="ECO:0000259" key="13">
    <source>
        <dbReference type="PROSITE" id="PS50052"/>
    </source>
</evidence>
<keyword evidence="6" id="KW-0963">Cytoplasm</keyword>
<evidence type="ECO:0000256" key="10">
    <source>
        <dbReference type="ARBA" id="ARBA00022840"/>
    </source>
</evidence>
<keyword evidence="15" id="KW-1185">Reference proteome</keyword>
<evidence type="ECO:0000256" key="12">
    <source>
        <dbReference type="ARBA" id="ARBA00048594"/>
    </source>
</evidence>
<dbReference type="EMBL" id="CP007711">
    <property type="protein sequence ID" value="AIV03453.1"/>
    <property type="molecule type" value="Genomic_DNA"/>
</dbReference>
<evidence type="ECO:0000256" key="3">
    <source>
        <dbReference type="ARBA" id="ARBA00005790"/>
    </source>
</evidence>
<dbReference type="KEGG" id="mgj:MGM1_0660"/>
<evidence type="ECO:0000256" key="1">
    <source>
        <dbReference type="ARBA" id="ARBA00003531"/>
    </source>
</evidence>
<evidence type="ECO:0000256" key="7">
    <source>
        <dbReference type="ARBA" id="ARBA00022679"/>
    </source>
</evidence>
<comment type="subcellular location">
    <subcellularLocation>
        <location evidence="2">Cytoplasm</location>
    </subcellularLocation>
</comment>
<comment type="catalytic activity">
    <reaction evidence="12">
        <text>GMP + ATP = GDP + ADP</text>
        <dbReference type="Rhea" id="RHEA:20780"/>
        <dbReference type="ChEBI" id="CHEBI:30616"/>
        <dbReference type="ChEBI" id="CHEBI:58115"/>
        <dbReference type="ChEBI" id="CHEBI:58189"/>
        <dbReference type="ChEBI" id="CHEBI:456216"/>
        <dbReference type="EC" id="2.7.4.8"/>
    </reaction>
</comment>
<dbReference type="EC" id="2.7.4.8" evidence="4"/>
<dbReference type="InterPro" id="IPR008145">
    <property type="entry name" value="GK/Ca_channel_bsu"/>
</dbReference>
<dbReference type="InterPro" id="IPR017665">
    <property type="entry name" value="Guanylate_kinase"/>
</dbReference>
<dbReference type="HOGENOM" id="CLU_001715_1_2_14"/>
<dbReference type="Proteomes" id="UP000030066">
    <property type="component" value="Chromosome"/>
</dbReference>
<evidence type="ECO:0000256" key="6">
    <source>
        <dbReference type="ARBA" id="ARBA00022490"/>
    </source>
</evidence>
<evidence type="ECO:0000256" key="4">
    <source>
        <dbReference type="ARBA" id="ARBA00012961"/>
    </source>
</evidence>
<keyword evidence="7" id="KW-0808">Transferase</keyword>
<dbReference type="Pfam" id="PF00625">
    <property type="entry name" value="Guanylate_kin"/>
    <property type="match status" value="1"/>
</dbReference>
<dbReference type="NCBIfam" id="TIGR03263">
    <property type="entry name" value="guanyl_kin"/>
    <property type="match status" value="1"/>
</dbReference>
<dbReference type="Gene3D" id="3.40.50.300">
    <property type="entry name" value="P-loop containing nucleotide triphosphate hydrolases"/>
    <property type="match status" value="1"/>
</dbReference>
<dbReference type="GO" id="GO:0005829">
    <property type="term" value="C:cytosol"/>
    <property type="evidence" value="ECO:0007669"/>
    <property type="project" value="TreeGrafter"/>
</dbReference>
<accession>A0A097SS79</accession>
<comment type="function">
    <text evidence="1">Essential for recycling GMP and indirectly, cGMP.</text>
</comment>
<dbReference type="AlphaFoldDB" id="A0A097SS79"/>